<protein>
    <submittedName>
        <fullName evidence="2">Uncharacterized protein</fullName>
    </submittedName>
</protein>
<comment type="caution">
    <text evidence="2">The sequence shown here is derived from an EMBL/GenBank/DDBJ whole genome shotgun (WGS) entry which is preliminary data.</text>
</comment>
<evidence type="ECO:0000313" key="3">
    <source>
        <dbReference type="Proteomes" id="UP000276133"/>
    </source>
</evidence>
<organism evidence="2 3">
    <name type="scientific">Brachionus plicatilis</name>
    <name type="common">Marine rotifer</name>
    <name type="synonym">Brachionus muelleri</name>
    <dbReference type="NCBI Taxonomy" id="10195"/>
    <lineage>
        <taxon>Eukaryota</taxon>
        <taxon>Metazoa</taxon>
        <taxon>Spiralia</taxon>
        <taxon>Gnathifera</taxon>
        <taxon>Rotifera</taxon>
        <taxon>Eurotatoria</taxon>
        <taxon>Monogononta</taxon>
        <taxon>Pseudotrocha</taxon>
        <taxon>Ploima</taxon>
        <taxon>Brachionidae</taxon>
        <taxon>Brachionus</taxon>
    </lineage>
</organism>
<proteinExistence type="predicted"/>
<evidence type="ECO:0000256" key="1">
    <source>
        <dbReference type="SAM" id="MobiDB-lite"/>
    </source>
</evidence>
<name>A0A3M7QRT3_BRAPC</name>
<reference evidence="2 3" key="1">
    <citation type="journal article" date="2018" name="Sci. Rep.">
        <title>Genomic signatures of local adaptation to the degree of environmental predictability in rotifers.</title>
        <authorList>
            <person name="Franch-Gras L."/>
            <person name="Hahn C."/>
            <person name="Garcia-Roger E.M."/>
            <person name="Carmona M.J."/>
            <person name="Serra M."/>
            <person name="Gomez A."/>
        </authorList>
    </citation>
    <scope>NUCLEOTIDE SEQUENCE [LARGE SCALE GENOMIC DNA]</scope>
    <source>
        <strain evidence="2">HYR1</strain>
    </source>
</reference>
<gene>
    <name evidence="2" type="ORF">BpHYR1_044723</name>
</gene>
<keyword evidence="3" id="KW-1185">Reference proteome</keyword>
<evidence type="ECO:0000313" key="2">
    <source>
        <dbReference type="EMBL" id="RNA14032.1"/>
    </source>
</evidence>
<feature type="compositionally biased region" description="Polar residues" evidence="1">
    <location>
        <begin position="37"/>
        <end position="56"/>
    </location>
</feature>
<dbReference type="AlphaFoldDB" id="A0A3M7QRT3"/>
<sequence>MPSWKPDCLKASTTLNHINNTIQTARLLNDENLNVSNDSNISKTSNCNDSNSNLKLDSPHSTKSEQSSKALSFQNASTKVSNSQQKCA</sequence>
<dbReference type="Proteomes" id="UP000276133">
    <property type="component" value="Unassembled WGS sequence"/>
</dbReference>
<dbReference type="EMBL" id="REGN01005272">
    <property type="protein sequence ID" value="RNA14032.1"/>
    <property type="molecule type" value="Genomic_DNA"/>
</dbReference>
<feature type="region of interest" description="Disordered" evidence="1">
    <location>
        <begin position="37"/>
        <end position="88"/>
    </location>
</feature>
<feature type="compositionally biased region" description="Polar residues" evidence="1">
    <location>
        <begin position="64"/>
        <end position="88"/>
    </location>
</feature>
<accession>A0A3M7QRT3</accession>